<reference evidence="1" key="1">
    <citation type="submission" date="2014-07" db="EMBL/GenBank/DDBJ databases">
        <authorList>
            <person name="Monot Marc"/>
        </authorList>
    </citation>
    <scope>NUCLEOTIDE SEQUENCE</scope>
    <source>
        <strain evidence="1">7032994</strain>
    </source>
</reference>
<proteinExistence type="predicted"/>
<dbReference type="EMBL" id="LK932402">
    <property type="protein sequence ID" value="CDS87828.1"/>
    <property type="molecule type" value="Genomic_DNA"/>
</dbReference>
<protein>
    <submittedName>
        <fullName evidence="1">Uncharacterized protein</fullName>
    </submittedName>
</protein>
<dbReference type="AlphaFoldDB" id="A0A069AAU9"/>
<gene>
    <name evidence="1" type="ORF">BN1097_630262</name>
</gene>
<organism evidence="1">
    <name type="scientific">Clostridioides difficile</name>
    <name type="common">Peptoclostridium difficile</name>
    <dbReference type="NCBI Taxonomy" id="1496"/>
    <lineage>
        <taxon>Bacteria</taxon>
        <taxon>Bacillati</taxon>
        <taxon>Bacillota</taxon>
        <taxon>Clostridia</taxon>
        <taxon>Peptostreptococcales</taxon>
        <taxon>Peptostreptococcaceae</taxon>
        <taxon>Clostridioides</taxon>
    </lineage>
</organism>
<sequence>MQTIPLFVIKNFGIIDYKVFTFSSHISNIFIKKLILLNFINYLSLDIIVYKTNHISH</sequence>
<name>A0A069AAU9_CLODI</name>
<evidence type="ECO:0000313" key="1">
    <source>
        <dbReference type="EMBL" id="CDS87828.1"/>
    </source>
</evidence>
<accession>A0A069AAU9</accession>